<evidence type="ECO:0000259" key="6">
    <source>
        <dbReference type="Pfam" id="PF02837"/>
    </source>
</evidence>
<feature type="domain" description="Glycoside hydrolase family 2 catalytic" evidence="5">
    <location>
        <begin position="293"/>
        <end position="495"/>
    </location>
</feature>
<evidence type="ECO:0000313" key="8">
    <source>
        <dbReference type="EMBL" id="MFH6985766.1"/>
    </source>
</evidence>
<accession>A0ABW7NDU4</accession>
<comment type="caution">
    <text evidence="8">The sequence shown here is derived from an EMBL/GenBank/DDBJ whole genome shotgun (WGS) entry which is preliminary data.</text>
</comment>
<keyword evidence="3" id="KW-0326">Glycosidase</keyword>
<dbReference type="InterPro" id="IPR006104">
    <property type="entry name" value="Glyco_hydro_2_N"/>
</dbReference>
<dbReference type="SUPFAM" id="SSF49303">
    <property type="entry name" value="beta-Galactosidase/glucuronidase domain"/>
    <property type="match status" value="1"/>
</dbReference>
<dbReference type="InterPro" id="IPR032311">
    <property type="entry name" value="DUF4982"/>
</dbReference>
<dbReference type="RefSeq" id="WP_395419170.1">
    <property type="nucleotide sequence ID" value="NZ_JBIPKE010000020.1"/>
</dbReference>
<dbReference type="Gene3D" id="3.20.20.80">
    <property type="entry name" value="Glycosidases"/>
    <property type="match status" value="1"/>
</dbReference>
<evidence type="ECO:0000259" key="7">
    <source>
        <dbReference type="Pfam" id="PF16355"/>
    </source>
</evidence>
<comment type="similarity">
    <text evidence="1">Belongs to the glycosyl hydrolase 2 family.</text>
</comment>
<dbReference type="Pfam" id="PF00703">
    <property type="entry name" value="Glyco_hydro_2"/>
    <property type="match status" value="1"/>
</dbReference>
<evidence type="ECO:0000256" key="1">
    <source>
        <dbReference type="ARBA" id="ARBA00007401"/>
    </source>
</evidence>
<dbReference type="Pfam" id="PF16355">
    <property type="entry name" value="DUF4982"/>
    <property type="match status" value="1"/>
</dbReference>
<dbReference type="InterPro" id="IPR006102">
    <property type="entry name" value="Ig-like_GH2"/>
</dbReference>
<dbReference type="PANTHER" id="PTHR42732:SF1">
    <property type="entry name" value="BETA-MANNOSIDASE"/>
    <property type="match status" value="1"/>
</dbReference>
<organism evidence="8 9">
    <name type="scientific">Marinoscillum luteum</name>
    <dbReference type="NCBI Taxonomy" id="861051"/>
    <lineage>
        <taxon>Bacteria</taxon>
        <taxon>Pseudomonadati</taxon>
        <taxon>Bacteroidota</taxon>
        <taxon>Cytophagia</taxon>
        <taxon>Cytophagales</taxon>
        <taxon>Reichenbachiellaceae</taxon>
        <taxon>Marinoscillum</taxon>
    </lineage>
</organism>
<reference evidence="8 9" key="1">
    <citation type="journal article" date="2013" name="Int. J. Syst. Evol. Microbiol.">
        <title>Marinoscillum luteum sp. nov., isolated from marine sediment.</title>
        <authorList>
            <person name="Cha I.T."/>
            <person name="Park S.J."/>
            <person name="Kim S.J."/>
            <person name="Kim J.G."/>
            <person name="Jung M.Y."/>
            <person name="Shin K.S."/>
            <person name="Kwon K.K."/>
            <person name="Yang S.H."/>
            <person name="Seo Y.S."/>
            <person name="Rhee S.K."/>
        </authorList>
    </citation>
    <scope>NUCLEOTIDE SEQUENCE [LARGE SCALE GENOMIC DNA]</scope>
    <source>
        <strain evidence="8 9">KCTC 23939</strain>
    </source>
</reference>
<dbReference type="Gene3D" id="2.60.40.10">
    <property type="entry name" value="Immunoglobulins"/>
    <property type="match status" value="2"/>
</dbReference>
<feature type="domain" description="Glycosyl hydrolases family 2 sugar binding" evidence="6">
    <location>
        <begin position="81"/>
        <end position="179"/>
    </location>
</feature>
<sequence length="806" mass="91224">MKRQLARPIIGGVLYFLLIGSVLSQSFSDRKTNINQGWSYLENPEMNVEKARNMDGWVSVDLPHTWNNLDATDLDPGYRRSASWYRKALNFAPEKGSRYFLYFEGANNVTNVYVNDTKSGEHIGGYVGFEIEITGQLIAGKNEILVRVDNGYHPQLIPSHQSDFFIFGGITRDVWLKKTAESYLQDITIQTPKVSATSGSTRIVVETQSTGSTKGLEVKVEVKNPAGEIVFSKQLDVQDGQAEMSFTLKDPELWGVKNPVLYTAEVQLLRGKRVVDAVEETYGYRWYEFKEHGPFFLNGERLILRGTHRHEEYAGYGAAMPNALHRQDIEDIKAMGANFVRLGHYPQDPEVYKACDELGILVWDELPWCRGGVGDEVWKENTKRILVEMIDQNYNHPSVILWSLGNEIYWLPEFEDGDNPEKINAFLRELNDLAHALDPYRKTAVRKYYEGADIVDVFSPSIWSGWYSGTYKNYQHAIDNSLKKYPHFVHMEYGGSSHLGRHTESPVTGDGLINANEWEEPINQVQIANIAQNGDWSENYIVDLFDWHLRVSETHPDFAGNAQWAFRDFGTPLRPENDIPYINQKGLVDRAGNPKDAYYVFKSYWSEEPFAYIESHTWTERSGPAGVARNISVFSNADSVELFIRGQSLGMKTRDITQFPACGLNWDVLFPAGDSEFRAVTYIGGKSVAEDTLTVNYTYEKSGIPEALELSYKLLENGNYLITATAVDSKQGRCLDYEERVYFQCLTGGTLVEHMGTPTGSSSIKMANGKAAIEVMPGKDTREFIMTVLNQNFKGTFLKVPINVTP</sequence>
<dbReference type="PANTHER" id="PTHR42732">
    <property type="entry name" value="BETA-GALACTOSIDASE"/>
    <property type="match status" value="1"/>
</dbReference>
<keyword evidence="9" id="KW-1185">Reference proteome</keyword>
<dbReference type="SUPFAM" id="SSF49785">
    <property type="entry name" value="Galactose-binding domain-like"/>
    <property type="match status" value="1"/>
</dbReference>
<dbReference type="Pfam" id="PF02837">
    <property type="entry name" value="Glyco_hydro_2_N"/>
    <property type="match status" value="1"/>
</dbReference>
<dbReference type="InterPro" id="IPR008979">
    <property type="entry name" value="Galactose-bd-like_sf"/>
</dbReference>
<dbReference type="InterPro" id="IPR051913">
    <property type="entry name" value="GH2_Domain-Containing"/>
</dbReference>
<dbReference type="Pfam" id="PF02836">
    <property type="entry name" value="Glyco_hydro_2_C"/>
    <property type="match status" value="1"/>
</dbReference>
<evidence type="ECO:0000313" key="9">
    <source>
        <dbReference type="Proteomes" id="UP001610063"/>
    </source>
</evidence>
<dbReference type="GO" id="GO:0016787">
    <property type="term" value="F:hydrolase activity"/>
    <property type="evidence" value="ECO:0007669"/>
    <property type="project" value="UniProtKB-KW"/>
</dbReference>
<evidence type="ECO:0000259" key="5">
    <source>
        <dbReference type="Pfam" id="PF02836"/>
    </source>
</evidence>
<dbReference type="PRINTS" id="PR00132">
    <property type="entry name" value="GLHYDRLASE2"/>
</dbReference>
<feature type="domain" description="DUF4982" evidence="7">
    <location>
        <begin position="630"/>
        <end position="689"/>
    </location>
</feature>
<dbReference type="InterPro" id="IPR036156">
    <property type="entry name" value="Beta-gal/glucu_dom_sf"/>
</dbReference>
<dbReference type="InterPro" id="IPR013783">
    <property type="entry name" value="Ig-like_fold"/>
</dbReference>
<dbReference type="EMBL" id="JBIPKE010000020">
    <property type="protein sequence ID" value="MFH6985766.1"/>
    <property type="molecule type" value="Genomic_DNA"/>
</dbReference>
<dbReference type="InterPro" id="IPR017853">
    <property type="entry name" value="GH"/>
</dbReference>
<dbReference type="InterPro" id="IPR006101">
    <property type="entry name" value="Glyco_hydro_2"/>
</dbReference>
<proteinExistence type="inferred from homology"/>
<name>A0ABW7NDU4_9BACT</name>
<feature type="domain" description="Glycoside hydrolase family 2 immunoglobulin-like beta-sandwich" evidence="4">
    <location>
        <begin position="183"/>
        <end position="285"/>
    </location>
</feature>
<evidence type="ECO:0000256" key="3">
    <source>
        <dbReference type="ARBA" id="ARBA00023295"/>
    </source>
</evidence>
<evidence type="ECO:0000256" key="2">
    <source>
        <dbReference type="ARBA" id="ARBA00022801"/>
    </source>
</evidence>
<dbReference type="SUPFAM" id="SSF51445">
    <property type="entry name" value="(Trans)glycosidases"/>
    <property type="match status" value="1"/>
</dbReference>
<gene>
    <name evidence="8" type="ORF">ACHKAR_20095</name>
</gene>
<keyword evidence="2 8" id="KW-0378">Hydrolase</keyword>
<dbReference type="Gene3D" id="2.60.120.260">
    <property type="entry name" value="Galactose-binding domain-like"/>
    <property type="match status" value="1"/>
</dbReference>
<dbReference type="InterPro" id="IPR006103">
    <property type="entry name" value="Glyco_hydro_2_cat"/>
</dbReference>
<dbReference type="Proteomes" id="UP001610063">
    <property type="component" value="Unassembled WGS sequence"/>
</dbReference>
<evidence type="ECO:0000259" key="4">
    <source>
        <dbReference type="Pfam" id="PF00703"/>
    </source>
</evidence>
<protein>
    <submittedName>
        <fullName evidence="8">Glycoside hydrolase family 2 TIM barrel-domain containing protein</fullName>
    </submittedName>
</protein>